<evidence type="ECO:0000313" key="3">
    <source>
        <dbReference type="Proteomes" id="UP000678393"/>
    </source>
</evidence>
<evidence type="ECO:0000259" key="1">
    <source>
        <dbReference type="PROSITE" id="PS50222"/>
    </source>
</evidence>
<dbReference type="InterPro" id="IPR011992">
    <property type="entry name" value="EF-hand-dom_pair"/>
</dbReference>
<dbReference type="EMBL" id="CAJHNH020002106">
    <property type="protein sequence ID" value="CAG5125596.1"/>
    <property type="molecule type" value="Genomic_DNA"/>
</dbReference>
<sequence>MPVCCAPACIPANCSCGRIVIDPDHEDEAVAIFSKYQSGFARRIKKAEAINMLVAEFNLNEIDALFIFQSFDKDDNGVFSLWEFRQFYQTIGSNARDMIDLFRRLEEGSTGTVNIEKTFDALRNIDTPKGKLNDEEIEMLLKVTAGESKTIDLQKFLNLMSRLRVYKGPE</sequence>
<dbReference type="PROSITE" id="PS50222">
    <property type="entry name" value="EF_HAND_2"/>
    <property type="match status" value="1"/>
</dbReference>
<dbReference type="Proteomes" id="UP000678393">
    <property type="component" value="Unassembled WGS sequence"/>
</dbReference>
<dbReference type="SUPFAM" id="SSF47473">
    <property type="entry name" value="EF-hand"/>
    <property type="match status" value="1"/>
</dbReference>
<protein>
    <recommendedName>
        <fullName evidence="1">EF-hand domain-containing protein</fullName>
    </recommendedName>
</protein>
<dbReference type="OrthoDB" id="6084396at2759"/>
<dbReference type="InterPro" id="IPR002048">
    <property type="entry name" value="EF_hand_dom"/>
</dbReference>
<dbReference type="AlphaFoldDB" id="A0A8S3ZET5"/>
<evidence type="ECO:0000313" key="2">
    <source>
        <dbReference type="EMBL" id="CAG5125596.1"/>
    </source>
</evidence>
<dbReference type="GO" id="GO:0005509">
    <property type="term" value="F:calcium ion binding"/>
    <property type="evidence" value="ECO:0007669"/>
    <property type="project" value="InterPro"/>
</dbReference>
<gene>
    <name evidence="2" type="ORF">CUNI_LOCUS11154</name>
</gene>
<comment type="caution">
    <text evidence="2">The sequence shown here is derived from an EMBL/GenBank/DDBJ whole genome shotgun (WGS) entry which is preliminary data.</text>
</comment>
<feature type="domain" description="EF-hand" evidence="1">
    <location>
        <begin position="59"/>
        <end position="94"/>
    </location>
</feature>
<accession>A0A8S3ZET5</accession>
<reference evidence="2" key="1">
    <citation type="submission" date="2021-04" db="EMBL/GenBank/DDBJ databases">
        <authorList>
            <consortium name="Molecular Ecology Group"/>
        </authorList>
    </citation>
    <scope>NUCLEOTIDE SEQUENCE</scope>
</reference>
<organism evidence="2 3">
    <name type="scientific">Candidula unifasciata</name>
    <dbReference type="NCBI Taxonomy" id="100452"/>
    <lineage>
        <taxon>Eukaryota</taxon>
        <taxon>Metazoa</taxon>
        <taxon>Spiralia</taxon>
        <taxon>Lophotrochozoa</taxon>
        <taxon>Mollusca</taxon>
        <taxon>Gastropoda</taxon>
        <taxon>Heterobranchia</taxon>
        <taxon>Euthyneura</taxon>
        <taxon>Panpulmonata</taxon>
        <taxon>Eupulmonata</taxon>
        <taxon>Stylommatophora</taxon>
        <taxon>Helicina</taxon>
        <taxon>Helicoidea</taxon>
        <taxon>Geomitridae</taxon>
        <taxon>Candidula</taxon>
    </lineage>
</organism>
<keyword evidence="3" id="KW-1185">Reference proteome</keyword>
<proteinExistence type="predicted"/>
<name>A0A8S3ZET5_9EUPU</name>
<dbReference type="Gene3D" id="1.10.238.10">
    <property type="entry name" value="EF-hand"/>
    <property type="match status" value="1"/>
</dbReference>